<organism evidence="2 3">
    <name type="scientific">Halalkalicoccus paucihalophilus</name>
    <dbReference type="NCBI Taxonomy" id="1008153"/>
    <lineage>
        <taxon>Archaea</taxon>
        <taxon>Methanobacteriati</taxon>
        <taxon>Methanobacteriota</taxon>
        <taxon>Stenosarchaea group</taxon>
        <taxon>Halobacteria</taxon>
        <taxon>Halobacteriales</taxon>
        <taxon>Halococcaceae</taxon>
        <taxon>Halalkalicoccus</taxon>
    </lineage>
</organism>
<accession>A0A151AIZ1</accession>
<proteinExistence type="predicted"/>
<keyword evidence="3" id="KW-1185">Reference proteome</keyword>
<dbReference type="PATRIC" id="fig|1008153.3.peg.151"/>
<reference evidence="2 3" key="1">
    <citation type="submission" date="2016-02" db="EMBL/GenBank/DDBJ databases">
        <title>Genome sequence of Halalkalicoccus paucihalophilus DSM 24557.</title>
        <authorList>
            <person name="Poehlein A."/>
            <person name="Daniel R."/>
        </authorList>
    </citation>
    <scope>NUCLEOTIDE SEQUENCE [LARGE SCALE GENOMIC DNA]</scope>
    <source>
        <strain evidence="2 3">DSM 24557</strain>
    </source>
</reference>
<dbReference type="RefSeq" id="WP_066378294.1">
    <property type="nucleotide sequence ID" value="NZ_LTAZ01000001.1"/>
</dbReference>
<dbReference type="EMBL" id="LTAZ01000001">
    <property type="protein sequence ID" value="KYH27480.1"/>
    <property type="molecule type" value="Genomic_DNA"/>
</dbReference>
<evidence type="ECO:0000313" key="2">
    <source>
        <dbReference type="EMBL" id="KYH27480.1"/>
    </source>
</evidence>
<dbReference type="OrthoDB" id="267941at2157"/>
<dbReference type="Gene3D" id="3.40.30.10">
    <property type="entry name" value="Glutaredoxin"/>
    <property type="match status" value="1"/>
</dbReference>
<dbReference type="PANTHER" id="PTHR45663:SF11">
    <property type="entry name" value="GEO12009P1"/>
    <property type="match status" value="1"/>
</dbReference>
<name>A0A151AIZ1_9EURY</name>
<dbReference type="Pfam" id="PF00085">
    <property type="entry name" value="Thioredoxin"/>
    <property type="match status" value="1"/>
</dbReference>
<dbReference type="SUPFAM" id="SSF52833">
    <property type="entry name" value="Thioredoxin-like"/>
    <property type="match status" value="1"/>
</dbReference>
<evidence type="ECO:0000313" key="3">
    <source>
        <dbReference type="Proteomes" id="UP000075321"/>
    </source>
</evidence>
<dbReference type="InterPro" id="IPR013766">
    <property type="entry name" value="Thioredoxin_domain"/>
</dbReference>
<sequence length="120" mass="12862">MSTSQKPIRAETGTELDALVAEHDRVLAEFYTKGCTLCQSIEPVLGTVARATDLTVVMLNPETDLSLVEEYDIRSVPTLILFENGEQVGRLAKGFQGAEEIVAFVEDGSDGSKRAESGGA</sequence>
<feature type="domain" description="Thioredoxin" evidence="1">
    <location>
        <begin position="12"/>
        <end position="106"/>
    </location>
</feature>
<gene>
    <name evidence="2" type="ORF">HAPAU_01480</name>
</gene>
<dbReference type="GO" id="GO:0005737">
    <property type="term" value="C:cytoplasm"/>
    <property type="evidence" value="ECO:0007669"/>
    <property type="project" value="TreeGrafter"/>
</dbReference>
<comment type="caution">
    <text evidence="2">The sequence shown here is derived from an EMBL/GenBank/DDBJ whole genome shotgun (WGS) entry which is preliminary data.</text>
</comment>
<dbReference type="AlphaFoldDB" id="A0A151AIZ1"/>
<dbReference type="Proteomes" id="UP000075321">
    <property type="component" value="Unassembled WGS sequence"/>
</dbReference>
<dbReference type="CDD" id="cd02947">
    <property type="entry name" value="TRX_family"/>
    <property type="match status" value="1"/>
</dbReference>
<dbReference type="PANTHER" id="PTHR45663">
    <property type="entry name" value="GEO12009P1"/>
    <property type="match status" value="1"/>
</dbReference>
<evidence type="ECO:0000259" key="1">
    <source>
        <dbReference type="Pfam" id="PF00085"/>
    </source>
</evidence>
<protein>
    <submittedName>
        <fullName evidence="2">Thioredoxin 2</fullName>
    </submittedName>
</protein>
<dbReference type="GO" id="GO:0015035">
    <property type="term" value="F:protein-disulfide reductase activity"/>
    <property type="evidence" value="ECO:0007669"/>
    <property type="project" value="TreeGrafter"/>
</dbReference>
<dbReference type="InterPro" id="IPR036249">
    <property type="entry name" value="Thioredoxin-like_sf"/>
</dbReference>